<gene>
    <name evidence="1" type="ORF">RM540_11520</name>
</gene>
<accession>A0ABU3BSX9</accession>
<reference evidence="1 2" key="1">
    <citation type="submission" date="2023-09" db="EMBL/GenBank/DDBJ databases">
        <authorList>
            <person name="Rey-Velasco X."/>
        </authorList>
    </citation>
    <scope>NUCLEOTIDE SEQUENCE [LARGE SCALE GENOMIC DNA]</scope>
    <source>
        <strain evidence="1 2">F394</strain>
    </source>
</reference>
<proteinExistence type="predicted"/>
<evidence type="ECO:0000313" key="1">
    <source>
        <dbReference type="EMBL" id="MDT0632378.1"/>
    </source>
</evidence>
<name>A0ABU3BSX9_9BACT</name>
<dbReference type="Proteomes" id="UP001267426">
    <property type="component" value="Unassembled WGS sequence"/>
</dbReference>
<dbReference type="RefSeq" id="WP_311664215.1">
    <property type="nucleotide sequence ID" value="NZ_JAVRHT010000027.1"/>
</dbReference>
<evidence type="ECO:0000313" key="2">
    <source>
        <dbReference type="Proteomes" id="UP001267426"/>
    </source>
</evidence>
<keyword evidence="2" id="KW-1185">Reference proteome</keyword>
<comment type="caution">
    <text evidence="1">The sequence shown here is derived from an EMBL/GenBank/DDBJ whole genome shotgun (WGS) entry which is preliminary data.</text>
</comment>
<protein>
    <recommendedName>
        <fullName evidence="3">Filamentation induced by cAMP protein Fic</fullName>
    </recommendedName>
</protein>
<sequence>MSISSVLTKAYAAYARTYLYTETDDNDLTYFLLFHLDVIDQALDSVQAYVGRKVREIRETKAVLHPDAGLNPRQIALLRHALQHPDAAYTFASHQMSHGVVYQTARTDLLALADRGLLTSTRAGRKYVFHALPDLGDRLHELE</sequence>
<organism evidence="1 2">
    <name type="scientific">Rubrivirga litoralis</name>
    <dbReference type="NCBI Taxonomy" id="3075598"/>
    <lineage>
        <taxon>Bacteria</taxon>
        <taxon>Pseudomonadati</taxon>
        <taxon>Rhodothermota</taxon>
        <taxon>Rhodothermia</taxon>
        <taxon>Rhodothermales</taxon>
        <taxon>Rubricoccaceae</taxon>
        <taxon>Rubrivirga</taxon>
    </lineage>
</organism>
<dbReference type="EMBL" id="JAVRHT010000027">
    <property type="protein sequence ID" value="MDT0632378.1"/>
    <property type="molecule type" value="Genomic_DNA"/>
</dbReference>
<evidence type="ECO:0008006" key="3">
    <source>
        <dbReference type="Google" id="ProtNLM"/>
    </source>
</evidence>